<evidence type="ECO:0000313" key="2">
    <source>
        <dbReference type="Proteomes" id="UP001165289"/>
    </source>
</evidence>
<dbReference type="Gene3D" id="1.25.40.30">
    <property type="match status" value="1"/>
</dbReference>
<accession>A0AAV7JUL6</accession>
<name>A0AAV7JUL6_9METZ</name>
<dbReference type="Proteomes" id="UP001165289">
    <property type="component" value="Unassembled WGS sequence"/>
</dbReference>
<comment type="caution">
    <text evidence="1">The sequence shown here is derived from an EMBL/GenBank/DDBJ whole genome shotgun (WGS) entry which is preliminary data.</text>
</comment>
<evidence type="ECO:0000313" key="1">
    <source>
        <dbReference type="EMBL" id="KAI6652592.1"/>
    </source>
</evidence>
<organism evidence="1 2">
    <name type="scientific">Oopsacas minuta</name>
    <dbReference type="NCBI Taxonomy" id="111878"/>
    <lineage>
        <taxon>Eukaryota</taxon>
        <taxon>Metazoa</taxon>
        <taxon>Porifera</taxon>
        <taxon>Hexactinellida</taxon>
        <taxon>Hexasterophora</taxon>
        <taxon>Lyssacinosida</taxon>
        <taxon>Leucopsacidae</taxon>
        <taxon>Oopsacas</taxon>
    </lineage>
</organism>
<dbReference type="InterPro" id="IPR012331">
    <property type="entry name" value="Clathrin_H-chain_linker"/>
</dbReference>
<gene>
    <name evidence="1" type="ORF">LOD99_4377</name>
</gene>
<dbReference type="SUPFAM" id="SSF48371">
    <property type="entry name" value="ARM repeat"/>
    <property type="match status" value="1"/>
</dbReference>
<dbReference type="PANTHER" id="PTHR10292:SF11">
    <property type="entry name" value="CLATHRIN HEAVY CHAIN LINKER DOMAIN-CONTAINING PROTEIN 1"/>
    <property type="match status" value="1"/>
</dbReference>
<reference evidence="1 2" key="1">
    <citation type="journal article" date="2023" name="BMC Biol.">
        <title>The compact genome of the sponge Oopsacas minuta (Hexactinellida) is lacking key metazoan core genes.</title>
        <authorList>
            <person name="Santini S."/>
            <person name="Schenkelaars Q."/>
            <person name="Jourda C."/>
            <person name="Duchesne M."/>
            <person name="Belahbib H."/>
            <person name="Rocher C."/>
            <person name="Selva M."/>
            <person name="Riesgo A."/>
            <person name="Vervoort M."/>
            <person name="Leys S.P."/>
            <person name="Kodjabachian L."/>
            <person name="Le Bivic A."/>
            <person name="Borchiellini C."/>
            <person name="Claverie J.M."/>
            <person name="Renard E."/>
        </authorList>
    </citation>
    <scope>NUCLEOTIDE SEQUENCE [LARGE SCALE GENOMIC DNA]</scope>
    <source>
        <strain evidence="1">SPO-2</strain>
    </source>
</reference>
<keyword evidence="2" id="KW-1185">Reference proteome</keyword>
<dbReference type="AlphaFoldDB" id="A0AAV7JUL6"/>
<dbReference type="EMBL" id="JAKMXF010000298">
    <property type="protein sequence ID" value="KAI6652592.1"/>
    <property type="molecule type" value="Genomic_DNA"/>
</dbReference>
<protein>
    <submittedName>
        <fullName evidence="1">Clathrin heavy chain linker domain-containing protein 1-like</fullName>
    </submittedName>
</protein>
<sequence>MRPSGKTHEKKLSDNHQKISTFNISRNSTHQELIEKQALFGDILSQLPAYIFSLAKIQHIYDTAIRHKLKIEQMNLFENDIDEISQNQNETIEHIKDRENYIDSKLKSYRTTSRDIKGKISRKKQEKIEIEKRRNLESLVMQNKLSISLNRRKSILPSLANQDMVFDISKLTNATDKRKREIGNLLASKNTRYKPISTKEKLNSDLLEREQLKMDIIQKNSELSTKIKTCSTALQLIQTSHELEHTAEETYSELIQGILCQSSTTIGSTPEIDDASIEKETELMLSYLDMFNELFAAGKYLEAAIQAGNSPKGFLRTFGILQRFNEATNLPDQQPAIMIFCQVLLDTVPAFGTLPHDISIVCVNVMREQGKFDLLSQSIFQNLVCFSNELGYLLYSQYPTNAKYLSLALHVFTAIKDRPMIASCLYSMQRPIALFNYIREFKDDEFVSFLLHEPTMDKALLLLSPTNNYQPVIDLANLLLLYIRNGLAILSVQIILSETDPFNFGNQLLYDFNADTGIWEEIAGELYNAGFTDIGERIFVSILTRNIIYKANDSYRSLLSYN</sequence>
<dbReference type="PANTHER" id="PTHR10292">
    <property type="entry name" value="CLATHRIN HEAVY CHAIN RELATED"/>
    <property type="match status" value="1"/>
</dbReference>
<proteinExistence type="predicted"/>
<dbReference type="Pfam" id="PF13838">
    <property type="entry name" value="Clathrin_H_link"/>
    <property type="match status" value="1"/>
</dbReference>
<dbReference type="InterPro" id="IPR016024">
    <property type="entry name" value="ARM-type_fold"/>
</dbReference>